<dbReference type="EMBL" id="UINC01197921">
    <property type="protein sequence ID" value="SVE15650.1"/>
    <property type="molecule type" value="Genomic_DNA"/>
</dbReference>
<organism evidence="1">
    <name type="scientific">marine metagenome</name>
    <dbReference type="NCBI Taxonomy" id="408172"/>
    <lineage>
        <taxon>unclassified sequences</taxon>
        <taxon>metagenomes</taxon>
        <taxon>ecological metagenomes</taxon>
    </lineage>
</organism>
<name>A0A383B779_9ZZZZ</name>
<proteinExistence type="predicted"/>
<protein>
    <submittedName>
        <fullName evidence="1">Uncharacterized protein</fullName>
    </submittedName>
</protein>
<sequence>VRSIPYVTWFHHKSLSILPNINCLY</sequence>
<reference evidence="1" key="1">
    <citation type="submission" date="2018-05" db="EMBL/GenBank/DDBJ databases">
        <authorList>
            <person name="Lanie J.A."/>
            <person name="Ng W.-L."/>
            <person name="Kazmierczak K.M."/>
            <person name="Andrzejewski T.M."/>
            <person name="Davidsen T.M."/>
            <person name="Wayne K.J."/>
            <person name="Tettelin H."/>
            <person name="Glass J.I."/>
            <person name="Rusch D."/>
            <person name="Podicherti R."/>
            <person name="Tsui H.-C.T."/>
            <person name="Winkler M.E."/>
        </authorList>
    </citation>
    <scope>NUCLEOTIDE SEQUENCE</scope>
</reference>
<accession>A0A383B779</accession>
<evidence type="ECO:0000313" key="1">
    <source>
        <dbReference type="EMBL" id="SVE15650.1"/>
    </source>
</evidence>
<feature type="non-terminal residue" evidence="1">
    <location>
        <position position="25"/>
    </location>
</feature>
<dbReference type="AlphaFoldDB" id="A0A383B779"/>
<gene>
    <name evidence="1" type="ORF">METZ01_LOCUS468504</name>
</gene>
<feature type="non-terminal residue" evidence="1">
    <location>
        <position position="1"/>
    </location>
</feature>